<dbReference type="AlphaFoldDB" id="A0A5C6D9B8"/>
<name>A0A5C6D9B8_9BACT</name>
<evidence type="ECO:0000313" key="1">
    <source>
        <dbReference type="EMBL" id="TWU31816.1"/>
    </source>
</evidence>
<sequence length="122" mass="13703">MKGCIAAGLEPDFWMKTLHKTNYWSATDTREQDNLWCEDPEQTIAFMKTVKQPWIAFKTMSAGALKPEDAFGFAFENGADFVCAGMYDFQFVEDVNLAVNVLNGPLPRGHRLESLACWSPSS</sequence>
<dbReference type="EMBL" id="SJPV01000015">
    <property type="protein sequence ID" value="TWU31816.1"/>
    <property type="molecule type" value="Genomic_DNA"/>
</dbReference>
<accession>A0A5C6D9B8</accession>
<evidence type="ECO:0000313" key="2">
    <source>
        <dbReference type="Proteomes" id="UP000319143"/>
    </source>
</evidence>
<dbReference type="Proteomes" id="UP000319143">
    <property type="component" value="Unassembled WGS sequence"/>
</dbReference>
<organism evidence="1 2">
    <name type="scientific">Novipirellula artificiosorum</name>
    <dbReference type="NCBI Taxonomy" id="2528016"/>
    <lineage>
        <taxon>Bacteria</taxon>
        <taxon>Pseudomonadati</taxon>
        <taxon>Planctomycetota</taxon>
        <taxon>Planctomycetia</taxon>
        <taxon>Pirellulales</taxon>
        <taxon>Pirellulaceae</taxon>
        <taxon>Novipirellula</taxon>
    </lineage>
</organism>
<keyword evidence="2" id="KW-1185">Reference proteome</keyword>
<comment type="caution">
    <text evidence="1">The sequence shown here is derived from an EMBL/GenBank/DDBJ whole genome shotgun (WGS) entry which is preliminary data.</text>
</comment>
<proteinExistence type="predicted"/>
<protein>
    <submittedName>
        <fullName evidence="1">Uncharacterized protein</fullName>
    </submittedName>
</protein>
<reference evidence="1 2" key="1">
    <citation type="submission" date="2019-02" db="EMBL/GenBank/DDBJ databases">
        <title>Deep-cultivation of Planctomycetes and their phenomic and genomic characterization uncovers novel biology.</title>
        <authorList>
            <person name="Wiegand S."/>
            <person name="Jogler M."/>
            <person name="Boedeker C."/>
            <person name="Pinto D."/>
            <person name="Vollmers J."/>
            <person name="Rivas-Marin E."/>
            <person name="Kohn T."/>
            <person name="Peeters S.H."/>
            <person name="Heuer A."/>
            <person name="Rast P."/>
            <person name="Oberbeckmann S."/>
            <person name="Bunk B."/>
            <person name="Jeske O."/>
            <person name="Meyerdierks A."/>
            <person name="Storesund J.E."/>
            <person name="Kallscheuer N."/>
            <person name="Luecker S."/>
            <person name="Lage O.M."/>
            <person name="Pohl T."/>
            <person name="Merkel B.J."/>
            <person name="Hornburger P."/>
            <person name="Mueller R.-W."/>
            <person name="Bruemmer F."/>
            <person name="Labrenz M."/>
            <person name="Spormann A.M."/>
            <person name="Op Den Camp H."/>
            <person name="Overmann J."/>
            <person name="Amann R."/>
            <person name="Jetten M.S.M."/>
            <person name="Mascher T."/>
            <person name="Medema M.H."/>
            <person name="Devos D.P."/>
            <person name="Kaster A.-K."/>
            <person name="Ovreas L."/>
            <person name="Rohde M."/>
            <person name="Galperin M.Y."/>
            <person name="Jogler C."/>
        </authorList>
    </citation>
    <scope>NUCLEOTIDE SEQUENCE [LARGE SCALE GENOMIC DNA]</scope>
    <source>
        <strain evidence="1 2">Poly41</strain>
    </source>
</reference>
<gene>
    <name evidence="1" type="ORF">Poly41_60510</name>
</gene>